<protein>
    <recommendedName>
        <fullName evidence="3">F-box associated domain-containing protein</fullName>
    </recommendedName>
</protein>
<dbReference type="OrthoDB" id="610337at2759"/>
<evidence type="ECO:0000313" key="2">
    <source>
        <dbReference type="Proteomes" id="UP000626092"/>
    </source>
</evidence>
<keyword evidence="2" id="KW-1185">Reference proteome</keyword>
<evidence type="ECO:0008006" key="3">
    <source>
        <dbReference type="Google" id="ProtNLM"/>
    </source>
</evidence>
<proteinExistence type="predicted"/>
<organism evidence="1 2">
    <name type="scientific">Rhododendron simsii</name>
    <name type="common">Sims's rhododendron</name>
    <dbReference type="NCBI Taxonomy" id="118357"/>
    <lineage>
        <taxon>Eukaryota</taxon>
        <taxon>Viridiplantae</taxon>
        <taxon>Streptophyta</taxon>
        <taxon>Embryophyta</taxon>
        <taxon>Tracheophyta</taxon>
        <taxon>Spermatophyta</taxon>
        <taxon>Magnoliopsida</taxon>
        <taxon>eudicotyledons</taxon>
        <taxon>Gunneridae</taxon>
        <taxon>Pentapetalae</taxon>
        <taxon>asterids</taxon>
        <taxon>Ericales</taxon>
        <taxon>Ericaceae</taxon>
        <taxon>Ericoideae</taxon>
        <taxon>Rhodoreae</taxon>
        <taxon>Rhododendron</taxon>
    </lineage>
</organism>
<dbReference type="AlphaFoldDB" id="A0A834LQE5"/>
<dbReference type="Proteomes" id="UP000626092">
    <property type="component" value="Unassembled WGS sequence"/>
</dbReference>
<gene>
    <name evidence="1" type="ORF">RHSIM_Rhsim04G0041200</name>
</gene>
<evidence type="ECO:0000313" key="1">
    <source>
        <dbReference type="EMBL" id="KAF7144734.1"/>
    </source>
</evidence>
<comment type="caution">
    <text evidence="1">The sequence shown here is derived from an EMBL/GenBank/DDBJ whole genome shotgun (WGS) entry which is preliminary data.</text>
</comment>
<reference evidence="1" key="1">
    <citation type="submission" date="2019-11" db="EMBL/GenBank/DDBJ databases">
        <authorList>
            <person name="Liu Y."/>
            <person name="Hou J."/>
            <person name="Li T.-Q."/>
            <person name="Guan C.-H."/>
            <person name="Wu X."/>
            <person name="Wu H.-Z."/>
            <person name="Ling F."/>
            <person name="Zhang R."/>
            <person name="Shi X.-G."/>
            <person name="Ren J.-P."/>
            <person name="Chen E.-F."/>
            <person name="Sun J.-M."/>
        </authorList>
    </citation>
    <scope>NUCLEOTIDE SEQUENCE</scope>
    <source>
        <strain evidence="1">Adult_tree_wgs_1</strain>
        <tissue evidence="1">Leaves</tissue>
    </source>
</reference>
<dbReference type="EMBL" id="WJXA01000004">
    <property type="protein sequence ID" value="KAF7144734.1"/>
    <property type="molecule type" value="Genomic_DNA"/>
</dbReference>
<name>A0A834LQE5_RHOSS</name>
<sequence length="211" mass="24402">MTDQYNVVRSFCNGDYHEVEIYTLGEGFWRSIRNDPYGVRRRFDSSFDTYHTFVSGALHLLAFDYCNPDLIVLTLQVSNFQQFLDLRGFVGVRKNICALKCYKDVPIYGIASMFRGTAHVPSLVSLGDIARGENLKVNIPWHGFVIEMNCAHHTFQLLGLGSSYLYFPREICCSRLLLLLCYVSDDEFLPYARYYVDMVHDWNANVKQMSQ</sequence>
<accession>A0A834LQE5</accession>